<dbReference type="EMBL" id="DAEQIJ010000040">
    <property type="protein sequence ID" value="HBH2622175.1"/>
    <property type="molecule type" value="Genomic_DNA"/>
</dbReference>
<reference evidence="15 18" key="2">
    <citation type="submission" date="2017-02" db="EMBL/GenBank/DDBJ databases">
        <authorList>
            <consortium name="Pathogen Informatics"/>
        </authorList>
    </citation>
    <scope>NUCLEOTIDE SEQUENCE [LARGE SCALE GENOMIC DNA]</scope>
    <source>
        <strain evidence="16 19">078GUE027</strain>
        <strain evidence="17">Tl291</strain>
        <strain evidence="20">tl291</strain>
        <strain evidence="15 18">VRECD0157</strain>
    </source>
</reference>
<keyword evidence="6 8" id="KW-0862">Zinc</keyword>
<dbReference type="KEGG" id="pdf:CD630DERM_00150"/>
<feature type="domain" description="CMP/dCMP-type deaminase" evidence="9">
    <location>
        <begin position="1"/>
        <end position="111"/>
    </location>
</feature>
<comment type="function">
    <text evidence="8">Catalyzes the deamination of adenosine to inosine at the wobble position 34 of tRNA(Arg2).</text>
</comment>
<dbReference type="Proteomes" id="UP000189137">
    <property type="component" value="Unassembled WGS sequence"/>
</dbReference>
<dbReference type="InterPro" id="IPR028883">
    <property type="entry name" value="tRNA_aden_deaminase"/>
</dbReference>
<dbReference type="AlphaFoldDB" id="A0A069A8T1"/>
<feature type="binding site" evidence="8">
    <location>
        <position position="82"/>
    </location>
    <ligand>
        <name>Zn(2+)</name>
        <dbReference type="ChEBI" id="CHEBI:29105"/>
        <note>catalytic</note>
    </ligand>
</feature>
<dbReference type="EMBL" id="CAAJVP010000034">
    <property type="protein sequence ID" value="VHY22721.1"/>
    <property type="molecule type" value="Genomic_DNA"/>
</dbReference>
<dbReference type="PROSITE" id="PS00903">
    <property type="entry name" value="CYT_DCMP_DEAMINASES_1"/>
    <property type="match status" value="1"/>
</dbReference>
<proteinExistence type="inferred from homology"/>
<evidence type="ECO:0000313" key="14">
    <source>
        <dbReference type="EMBL" id="HBH2622175.1"/>
    </source>
</evidence>
<keyword evidence="5 8" id="KW-0378">Hydrolase</keyword>
<dbReference type="GO" id="GO:0052717">
    <property type="term" value="F:tRNA-specific adenosine-34 deaminase activity"/>
    <property type="evidence" value="ECO:0007669"/>
    <property type="project" value="UniProtKB-UniRule"/>
</dbReference>
<dbReference type="Proteomes" id="UP000372533">
    <property type="component" value="Unassembled WGS sequence"/>
</dbReference>
<dbReference type="EC" id="3.5.4.33" evidence="8"/>
<dbReference type="Proteomes" id="UP000346772">
    <property type="component" value="Unassembled WGS sequence"/>
</dbReference>
<evidence type="ECO:0000256" key="2">
    <source>
        <dbReference type="ARBA" id="ARBA00011738"/>
    </source>
</evidence>
<dbReference type="EMBL" id="DAEPXK010000087">
    <property type="protein sequence ID" value="HBH1544487.1"/>
    <property type="molecule type" value="Genomic_DNA"/>
</dbReference>
<dbReference type="RefSeq" id="WP_003421624.1">
    <property type="nucleotide sequence ID" value="NZ_AP025558.1"/>
</dbReference>
<dbReference type="EMBL" id="LK932502">
    <property type="protein sequence ID" value="CDS84875.1"/>
    <property type="molecule type" value="Genomic_DNA"/>
</dbReference>
<comment type="catalytic activity">
    <reaction evidence="7 8">
        <text>adenosine(34) in tRNA + H2O + H(+) = inosine(34) in tRNA + NH4(+)</text>
        <dbReference type="Rhea" id="RHEA:43168"/>
        <dbReference type="Rhea" id="RHEA-COMP:10373"/>
        <dbReference type="Rhea" id="RHEA-COMP:10374"/>
        <dbReference type="ChEBI" id="CHEBI:15377"/>
        <dbReference type="ChEBI" id="CHEBI:15378"/>
        <dbReference type="ChEBI" id="CHEBI:28938"/>
        <dbReference type="ChEBI" id="CHEBI:74411"/>
        <dbReference type="ChEBI" id="CHEBI:82852"/>
        <dbReference type="EC" id="3.5.4.33"/>
    </reaction>
</comment>
<dbReference type="Proteomes" id="UP000879542">
    <property type="component" value="Unassembled WGS sequence"/>
</dbReference>
<comment type="subunit">
    <text evidence="2 8">Homodimer.</text>
</comment>
<dbReference type="Gene3D" id="3.40.140.10">
    <property type="entry name" value="Cytidine Deaminase, domain 2"/>
    <property type="match status" value="1"/>
</dbReference>
<keyword evidence="4 8" id="KW-0479">Metal-binding</keyword>
<evidence type="ECO:0000313" key="18">
    <source>
        <dbReference type="Proteomes" id="UP000189137"/>
    </source>
</evidence>
<dbReference type="GO" id="GO:0008270">
    <property type="term" value="F:zinc ion binding"/>
    <property type="evidence" value="ECO:0007669"/>
    <property type="project" value="UniProtKB-UniRule"/>
</dbReference>
<organism evidence="10">
    <name type="scientific">Clostridioides difficile</name>
    <name type="common">Peptoclostridium difficile</name>
    <dbReference type="NCBI Taxonomy" id="1496"/>
    <lineage>
        <taxon>Bacteria</taxon>
        <taxon>Bacillati</taxon>
        <taxon>Bacillota</taxon>
        <taxon>Clostridia</taxon>
        <taxon>Peptostreptococcales</taxon>
        <taxon>Peptostreptococcaceae</taxon>
        <taxon>Clostridioides</taxon>
    </lineage>
</organism>
<evidence type="ECO:0000313" key="10">
    <source>
        <dbReference type="EMBL" id="CDS84875.1"/>
    </source>
</evidence>
<dbReference type="Proteomes" id="UP000878956">
    <property type="component" value="Unassembled WGS sequence"/>
</dbReference>
<dbReference type="InterPro" id="IPR058535">
    <property type="entry name" value="MafB19-deam"/>
</dbReference>
<dbReference type="InterPro" id="IPR016192">
    <property type="entry name" value="APOBEC/CMP_deaminase_Zn-bd"/>
</dbReference>
<dbReference type="EMBL" id="FUPS01000026">
    <property type="protein sequence ID" value="SJT28634.1"/>
    <property type="molecule type" value="Genomic_DNA"/>
</dbReference>
<sequence length="151" mass="17377">MESSFYMKEALKEAYKAYNKKETPIGAIIVKDNQIIARAHNLTETLKDSTAHAEILAIKQASEKLGGWRLTDCDLYVTMEPCIMCSGAIVNSRIKKLIIGTRHVKNSYIEKQHEFKLDYFNNNNVKVAFDVLQEECSIILQEFFKALRKRD</sequence>
<reference evidence="10" key="1">
    <citation type="submission" date="2014-07" db="EMBL/GenBank/DDBJ databases">
        <authorList>
            <person name="Monot Marc"/>
        </authorList>
    </citation>
    <scope>NUCLEOTIDE SEQUENCE</scope>
    <source>
        <strain evidence="12">7032989</strain>
        <strain evidence="11">7032994</strain>
    </source>
</reference>
<evidence type="ECO:0000256" key="3">
    <source>
        <dbReference type="ARBA" id="ARBA00022694"/>
    </source>
</evidence>
<comment type="cofactor">
    <cofactor evidence="8">
        <name>Zn(2+)</name>
        <dbReference type="ChEBI" id="CHEBI:29105"/>
    </cofactor>
    <text evidence="8">Binds 1 zinc ion per subunit.</text>
</comment>
<feature type="binding site" evidence="8">
    <location>
        <position position="85"/>
    </location>
    <ligand>
        <name>Zn(2+)</name>
        <dbReference type="ChEBI" id="CHEBI:29105"/>
        <note>catalytic</note>
    </ligand>
</feature>
<dbReference type="PATRIC" id="fig|1496.1373.peg.111"/>
<evidence type="ECO:0000256" key="1">
    <source>
        <dbReference type="ARBA" id="ARBA00010669"/>
    </source>
</evidence>
<keyword evidence="3 8" id="KW-0819">tRNA processing</keyword>
<evidence type="ECO:0000313" key="15">
    <source>
        <dbReference type="EMBL" id="SJT28634.1"/>
    </source>
</evidence>
<dbReference type="CDD" id="cd01285">
    <property type="entry name" value="nucleoside_deaminase"/>
    <property type="match status" value="1"/>
</dbReference>
<evidence type="ECO:0000256" key="5">
    <source>
        <dbReference type="ARBA" id="ARBA00022801"/>
    </source>
</evidence>
<dbReference type="Pfam" id="PF14437">
    <property type="entry name" value="MafB19-deam"/>
    <property type="match status" value="1"/>
</dbReference>
<evidence type="ECO:0000313" key="17">
    <source>
        <dbReference type="EMBL" id="VHY22721.1"/>
    </source>
</evidence>
<evidence type="ECO:0000313" key="19">
    <source>
        <dbReference type="Proteomes" id="UP000346772"/>
    </source>
</evidence>
<dbReference type="HAMAP" id="MF_00972">
    <property type="entry name" value="tRNA_aden_deaminase"/>
    <property type="match status" value="1"/>
</dbReference>
<protein>
    <recommendedName>
        <fullName evidence="8">tRNA-specific adenosine deaminase</fullName>
        <ecNumber evidence="8">3.5.4.33</ecNumber>
    </recommendedName>
</protein>
<evidence type="ECO:0000256" key="8">
    <source>
        <dbReference type="HAMAP-Rule" id="MF_00972"/>
    </source>
</evidence>
<dbReference type="PANTHER" id="PTHR11079:SF202">
    <property type="entry name" value="TRNA-SPECIFIC ADENOSINE DEAMINASE"/>
    <property type="match status" value="1"/>
</dbReference>
<evidence type="ECO:0000256" key="6">
    <source>
        <dbReference type="ARBA" id="ARBA00022833"/>
    </source>
</evidence>
<dbReference type="PROSITE" id="PS51747">
    <property type="entry name" value="CYT_DCMP_DEAMINASES_2"/>
    <property type="match status" value="1"/>
</dbReference>
<dbReference type="InterPro" id="IPR016193">
    <property type="entry name" value="Cytidine_deaminase-like"/>
</dbReference>
<dbReference type="OMA" id="PCQMCAG"/>
<reference evidence="13" key="4">
    <citation type="submission" date="2021-06" db="EMBL/GenBank/DDBJ databases">
        <authorList>
            <consortium name="NCBI Pathogen Detection Project"/>
        </authorList>
    </citation>
    <scope>NUCLEOTIDE SEQUENCE</scope>
    <source>
        <strain evidence="14">Clostridioides</strain>
        <strain evidence="13">HN1000</strain>
    </source>
</reference>
<dbReference type="InterPro" id="IPR002125">
    <property type="entry name" value="CMP_dCMP_dom"/>
</dbReference>
<dbReference type="GO" id="GO:0002100">
    <property type="term" value="P:tRNA wobble adenosine to inosine editing"/>
    <property type="evidence" value="ECO:0007669"/>
    <property type="project" value="UniProtKB-UniRule"/>
</dbReference>
<reference evidence="13" key="3">
    <citation type="journal article" date="2018" name="Genome Biol.">
        <title>SKESA: strategic k-mer extension for scrupulous assemblies.</title>
        <authorList>
            <person name="Souvorov A."/>
            <person name="Agarwala R."/>
            <person name="Lipman D.J."/>
        </authorList>
    </citation>
    <scope>NUCLEOTIDE SEQUENCE</scope>
    <source>
        <strain evidence="14">Clostridioides</strain>
        <strain evidence="13">HN1000</strain>
    </source>
</reference>
<evidence type="ECO:0000256" key="7">
    <source>
        <dbReference type="ARBA" id="ARBA00048045"/>
    </source>
</evidence>
<evidence type="ECO:0000256" key="4">
    <source>
        <dbReference type="ARBA" id="ARBA00022723"/>
    </source>
</evidence>
<accession>A0A069A8T1</accession>
<evidence type="ECO:0000313" key="16">
    <source>
        <dbReference type="EMBL" id="VFD56121.1"/>
    </source>
</evidence>
<comment type="similarity">
    <text evidence="1">Belongs to the cytidine and deoxycytidylate deaminase family. ADAT2 subfamily.</text>
</comment>
<evidence type="ECO:0000313" key="20">
    <source>
        <dbReference type="Proteomes" id="UP000372533"/>
    </source>
</evidence>
<evidence type="ECO:0000313" key="11">
    <source>
        <dbReference type="EMBL" id="CDS85211.1"/>
    </source>
</evidence>
<name>A0A069A8T1_CLODI</name>
<evidence type="ECO:0000313" key="13">
    <source>
        <dbReference type="EMBL" id="HBH1544487.1"/>
    </source>
</evidence>
<dbReference type="EMBL" id="LK932838">
    <property type="protein sequence ID" value="CDS94127.1"/>
    <property type="molecule type" value="Genomic_DNA"/>
</dbReference>
<evidence type="ECO:0000259" key="9">
    <source>
        <dbReference type="PROSITE" id="PS51747"/>
    </source>
</evidence>
<gene>
    <name evidence="8 10" type="primary">tadA</name>
    <name evidence="12" type="ORF">BN1095_190001</name>
    <name evidence="10" type="ORF">BN1096_50004</name>
    <name evidence="11" type="ORF">BN1097_40004</name>
    <name evidence="13" type="ORF">KRM00_004040</name>
    <name evidence="14" type="ORF">KRQ00_004005</name>
    <name evidence="17" type="ORF">SAMEA1402366_03735</name>
    <name evidence="16" type="ORF">SAMEA1710456_03679</name>
    <name evidence="15" type="ORF">SAMEA3375112_04173</name>
</gene>
<dbReference type="GeneID" id="66352462"/>
<feature type="binding site" evidence="8">
    <location>
        <position position="52"/>
    </location>
    <ligand>
        <name>Zn(2+)</name>
        <dbReference type="ChEBI" id="CHEBI:29105"/>
        <note>catalytic</note>
    </ligand>
</feature>
<feature type="active site" description="Proton donor" evidence="8">
    <location>
        <position position="54"/>
    </location>
</feature>
<dbReference type="SUPFAM" id="SSF53927">
    <property type="entry name" value="Cytidine deaminase-like"/>
    <property type="match status" value="1"/>
</dbReference>
<dbReference type="PANTHER" id="PTHR11079">
    <property type="entry name" value="CYTOSINE DEAMINASE FAMILY MEMBER"/>
    <property type="match status" value="1"/>
</dbReference>
<dbReference type="EMBL" id="LK932376">
    <property type="protein sequence ID" value="CDS85211.1"/>
    <property type="molecule type" value="Genomic_DNA"/>
</dbReference>
<dbReference type="EMBL" id="CAADAT010000039">
    <property type="protein sequence ID" value="VFD56121.1"/>
    <property type="molecule type" value="Genomic_DNA"/>
</dbReference>
<evidence type="ECO:0000313" key="12">
    <source>
        <dbReference type="EMBL" id="CDS94127.1"/>
    </source>
</evidence>